<dbReference type="PANTHER" id="PTHR37461">
    <property type="entry name" value="ANTI-SIGMA-K FACTOR RSKA"/>
    <property type="match status" value="1"/>
</dbReference>
<dbReference type="InterPro" id="IPR051474">
    <property type="entry name" value="Anti-sigma-K/W_factor"/>
</dbReference>
<dbReference type="AlphaFoldDB" id="A0A0C4YIV1"/>
<dbReference type="RefSeq" id="WP_043348743.1">
    <property type="nucleotide sequence ID" value="NZ_CP010536.1"/>
</dbReference>
<keyword evidence="3" id="KW-1185">Reference proteome</keyword>
<keyword evidence="2" id="KW-0812">Transmembrane</keyword>
<gene>
    <name evidence="2" type="ORF">RR42_m3243</name>
</gene>
<name>A0A0C4YIV1_9BURK</name>
<dbReference type="OrthoDB" id="8617430at2"/>
<dbReference type="Proteomes" id="UP000031843">
    <property type="component" value="Chromosome main"/>
</dbReference>
<dbReference type="KEGG" id="cbw:RR42_m3243"/>
<feature type="domain" description="Anti-sigma K factor RskA C-terminal" evidence="1">
    <location>
        <begin position="112"/>
        <end position="237"/>
    </location>
</feature>
<dbReference type="GO" id="GO:0005886">
    <property type="term" value="C:plasma membrane"/>
    <property type="evidence" value="ECO:0007669"/>
    <property type="project" value="InterPro"/>
</dbReference>
<evidence type="ECO:0000313" key="3">
    <source>
        <dbReference type="Proteomes" id="UP000031843"/>
    </source>
</evidence>
<dbReference type="GO" id="GO:0006417">
    <property type="term" value="P:regulation of translation"/>
    <property type="evidence" value="ECO:0007669"/>
    <property type="project" value="TreeGrafter"/>
</dbReference>
<proteinExistence type="predicted"/>
<dbReference type="Pfam" id="PF10099">
    <property type="entry name" value="RskA_C"/>
    <property type="match status" value="1"/>
</dbReference>
<reference evidence="2 3" key="1">
    <citation type="journal article" date="2015" name="Genome Announc.">
        <title>Complete Genome Sequence of Cupriavidus basilensis 4G11, Isolated from the Oak Ridge Field Research Center Site.</title>
        <authorList>
            <person name="Ray J."/>
            <person name="Waters R.J."/>
            <person name="Skerker J.M."/>
            <person name="Kuehl J.V."/>
            <person name="Price M.N."/>
            <person name="Huang J."/>
            <person name="Chakraborty R."/>
            <person name="Arkin A.P."/>
            <person name="Deutschbauer A."/>
        </authorList>
    </citation>
    <scope>NUCLEOTIDE SEQUENCE [LARGE SCALE GENOMIC DNA]</scope>
    <source>
        <strain evidence="2">4G11</strain>
    </source>
</reference>
<keyword evidence="2" id="KW-0472">Membrane</keyword>
<evidence type="ECO:0000259" key="1">
    <source>
        <dbReference type="Pfam" id="PF10099"/>
    </source>
</evidence>
<evidence type="ECO:0000313" key="2">
    <source>
        <dbReference type="EMBL" id="AJG20611.1"/>
    </source>
</evidence>
<dbReference type="PANTHER" id="PTHR37461:SF1">
    <property type="entry name" value="ANTI-SIGMA-K FACTOR RSKA"/>
    <property type="match status" value="1"/>
</dbReference>
<dbReference type="STRING" id="68895.RR42_m3243"/>
<organism evidence="2 3">
    <name type="scientific">Cupriavidus basilensis</name>
    <dbReference type="NCBI Taxonomy" id="68895"/>
    <lineage>
        <taxon>Bacteria</taxon>
        <taxon>Pseudomonadati</taxon>
        <taxon>Pseudomonadota</taxon>
        <taxon>Betaproteobacteria</taxon>
        <taxon>Burkholderiales</taxon>
        <taxon>Burkholderiaceae</taxon>
        <taxon>Cupriavidus</taxon>
    </lineage>
</organism>
<dbReference type="InterPro" id="IPR018764">
    <property type="entry name" value="RskA_C"/>
</dbReference>
<accession>A0A0C4YIV1</accession>
<protein>
    <submittedName>
        <fullName evidence="2">Putative transmembrane protein</fullName>
    </submittedName>
</protein>
<sequence>MNLSRHPDLIDRLAAQYALGVLRGGARRRLETLAREEPAIRAAIGHWQSRLSGLAELQPASAPVDKVWCGIEQRLGWQAMKAPGAAGPAGAPPVAWWQRLWAAPGFWRGATMATAALAAVAIGLNVRMARQLDTAPLVNAVAVLNDDRAQAAVLVTWDARSQALTLRRLDHLPLNDAQALQLWALPAGGKPQSLGVIGHQRQLRLALAQALGKVPALAISVEPRGGSPDPNGPTGPVVFKGQVIDNTL</sequence>
<dbReference type="EMBL" id="CP010536">
    <property type="protein sequence ID" value="AJG20611.1"/>
    <property type="molecule type" value="Genomic_DNA"/>
</dbReference>
<dbReference type="GO" id="GO:0016989">
    <property type="term" value="F:sigma factor antagonist activity"/>
    <property type="evidence" value="ECO:0007669"/>
    <property type="project" value="TreeGrafter"/>
</dbReference>